<evidence type="ECO:0000256" key="1">
    <source>
        <dbReference type="SAM" id="MobiDB-lite"/>
    </source>
</evidence>
<dbReference type="GO" id="GO:0004497">
    <property type="term" value="F:monooxygenase activity"/>
    <property type="evidence" value="ECO:0007669"/>
    <property type="project" value="InterPro"/>
</dbReference>
<feature type="region of interest" description="Disordered" evidence="1">
    <location>
        <begin position="16"/>
        <end position="65"/>
    </location>
</feature>
<dbReference type="KEGG" id="dzi:111274605"/>
<dbReference type="PANTHER" id="PTHR24299:SF52">
    <property type="entry name" value="CYTOCHROME P450"/>
    <property type="match status" value="1"/>
</dbReference>
<dbReference type="RefSeq" id="XP_022715105.1">
    <property type="nucleotide sequence ID" value="XM_022859370.1"/>
</dbReference>
<evidence type="ECO:0000313" key="2">
    <source>
        <dbReference type="Proteomes" id="UP000515121"/>
    </source>
</evidence>
<dbReference type="PANTHER" id="PTHR24299">
    <property type="entry name" value="CYTOCHROME P450 FAMILY 1"/>
    <property type="match status" value="1"/>
</dbReference>
<gene>
    <name evidence="3" type="primary">LOC111274605</name>
</gene>
<dbReference type="OrthoDB" id="2789670at2759"/>
<dbReference type="GO" id="GO:0005506">
    <property type="term" value="F:iron ion binding"/>
    <property type="evidence" value="ECO:0007669"/>
    <property type="project" value="InterPro"/>
</dbReference>
<dbReference type="InterPro" id="IPR001128">
    <property type="entry name" value="Cyt_P450"/>
</dbReference>
<organism evidence="2 3">
    <name type="scientific">Durio zibethinus</name>
    <name type="common">Durian</name>
    <dbReference type="NCBI Taxonomy" id="66656"/>
    <lineage>
        <taxon>Eukaryota</taxon>
        <taxon>Viridiplantae</taxon>
        <taxon>Streptophyta</taxon>
        <taxon>Embryophyta</taxon>
        <taxon>Tracheophyta</taxon>
        <taxon>Spermatophyta</taxon>
        <taxon>Magnoliopsida</taxon>
        <taxon>eudicotyledons</taxon>
        <taxon>Gunneridae</taxon>
        <taxon>Pentapetalae</taxon>
        <taxon>rosids</taxon>
        <taxon>malvids</taxon>
        <taxon>Malvales</taxon>
        <taxon>Malvaceae</taxon>
        <taxon>Helicteroideae</taxon>
        <taxon>Durio</taxon>
    </lineage>
</organism>
<dbReference type="GeneID" id="111274605"/>
<name>A0A6P5WGA4_DURZI</name>
<feature type="compositionally biased region" description="Polar residues" evidence="1">
    <location>
        <begin position="44"/>
        <end position="57"/>
    </location>
</feature>
<sequence>MSSALSGEIQHWRELQGIGGEEGGSCARQGVRETNDDCGDNDGQYLQGNTRNETPNQAPLPPRPTPWPVIGNLPELWKNKPAFKWILGLMKQLDTDIACIRLGNIHVIPVTSPEIAQEFLKKYDAVFASRPITMATDYASRGFLSIAFVPWGDQWKKMRKLVVSNIISPQRLSWLLHK</sequence>
<reference evidence="3" key="1">
    <citation type="submission" date="2025-08" db="UniProtKB">
        <authorList>
            <consortium name="RefSeq"/>
        </authorList>
    </citation>
    <scope>IDENTIFICATION</scope>
    <source>
        <tissue evidence="3">Fruit stalk</tissue>
    </source>
</reference>
<dbReference type="GO" id="GO:0020037">
    <property type="term" value="F:heme binding"/>
    <property type="evidence" value="ECO:0007669"/>
    <property type="project" value="InterPro"/>
</dbReference>
<dbReference type="GO" id="GO:0016705">
    <property type="term" value="F:oxidoreductase activity, acting on paired donors, with incorporation or reduction of molecular oxygen"/>
    <property type="evidence" value="ECO:0007669"/>
    <property type="project" value="InterPro"/>
</dbReference>
<dbReference type="Proteomes" id="UP000515121">
    <property type="component" value="Unplaced"/>
</dbReference>
<dbReference type="AlphaFoldDB" id="A0A6P5WGA4"/>
<keyword evidence="2" id="KW-1185">Reference proteome</keyword>
<accession>A0A6P5WGA4</accession>
<dbReference type="Gene3D" id="1.10.630.10">
    <property type="entry name" value="Cytochrome P450"/>
    <property type="match status" value="1"/>
</dbReference>
<protein>
    <submittedName>
        <fullName evidence="3">Phenylalanine N-monooxygenase-like</fullName>
    </submittedName>
</protein>
<evidence type="ECO:0000313" key="3">
    <source>
        <dbReference type="RefSeq" id="XP_022715105.1"/>
    </source>
</evidence>
<dbReference type="SUPFAM" id="SSF48264">
    <property type="entry name" value="Cytochrome P450"/>
    <property type="match status" value="1"/>
</dbReference>
<dbReference type="Pfam" id="PF00067">
    <property type="entry name" value="p450"/>
    <property type="match status" value="1"/>
</dbReference>
<dbReference type="InterPro" id="IPR036396">
    <property type="entry name" value="Cyt_P450_sf"/>
</dbReference>
<proteinExistence type="predicted"/>